<dbReference type="EMBL" id="JBDJNQ010000010">
    <property type="protein sequence ID" value="MEN5379467.1"/>
    <property type="molecule type" value="Genomic_DNA"/>
</dbReference>
<gene>
    <name evidence="2" type="ORF">ABE541_19530</name>
</gene>
<protein>
    <submittedName>
        <fullName evidence="2">TraB/GumN family protein</fullName>
    </submittedName>
</protein>
<dbReference type="CDD" id="cd14789">
    <property type="entry name" value="Tiki"/>
    <property type="match status" value="1"/>
</dbReference>
<evidence type="ECO:0000256" key="1">
    <source>
        <dbReference type="SAM" id="SignalP"/>
    </source>
</evidence>
<organism evidence="2 3">
    <name type="scientific">Sphingobacterium kitahiroshimense</name>
    <dbReference type="NCBI Taxonomy" id="470446"/>
    <lineage>
        <taxon>Bacteria</taxon>
        <taxon>Pseudomonadati</taxon>
        <taxon>Bacteroidota</taxon>
        <taxon>Sphingobacteriia</taxon>
        <taxon>Sphingobacteriales</taxon>
        <taxon>Sphingobacteriaceae</taxon>
        <taxon>Sphingobacterium</taxon>
    </lineage>
</organism>
<dbReference type="PANTHER" id="PTHR40590">
    <property type="entry name" value="CYTOPLASMIC PROTEIN-RELATED"/>
    <property type="match status" value="1"/>
</dbReference>
<feature type="chain" id="PRO_5047142899" evidence="1">
    <location>
        <begin position="22"/>
        <end position="283"/>
    </location>
</feature>
<keyword evidence="1" id="KW-0732">Signal</keyword>
<comment type="caution">
    <text evidence="2">The sequence shown here is derived from an EMBL/GenBank/DDBJ whole genome shotgun (WGS) entry which is preliminary data.</text>
</comment>
<dbReference type="InterPro" id="IPR047111">
    <property type="entry name" value="YbaP-like"/>
</dbReference>
<accession>A0ABV0BY77</accession>
<name>A0ABV0BY77_9SPHI</name>
<evidence type="ECO:0000313" key="3">
    <source>
        <dbReference type="Proteomes" id="UP001409291"/>
    </source>
</evidence>
<dbReference type="Pfam" id="PF01963">
    <property type="entry name" value="TraB_PrgY_gumN"/>
    <property type="match status" value="1"/>
</dbReference>
<feature type="signal peptide" evidence="1">
    <location>
        <begin position="1"/>
        <end position="21"/>
    </location>
</feature>
<dbReference type="Proteomes" id="UP001409291">
    <property type="component" value="Unassembled WGS sequence"/>
</dbReference>
<reference evidence="2 3" key="1">
    <citation type="submission" date="2024-04" db="EMBL/GenBank/DDBJ databases">
        <title>WGS of bacteria from Torrens River.</title>
        <authorList>
            <person name="Wyrsch E.R."/>
            <person name="Drigo B."/>
        </authorList>
    </citation>
    <scope>NUCLEOTIDE SEQUENCE [LARGE SCALE GENOMIC DNA]</scope>
    <source>
        <strain evidence="2 3">TWI391</strain>
    </source>
</reference>
<dbReference type="InterPro" id="IPR002816">
    <property type="entry name" value="TraB/PrgY/GumN_fam"/>
</dbReference>
<keyword evidence="3" id="KW-1185">Reference proteome</keyword>
<dbReference type="RefSeq" id="WP_346582234.1">
    <property type="nucleotide sequence ID" value="NZ_JBDJNQ010000010.1"/>
</dbReference>
<evidence type="ECO:0000313" key="2">
    <source>
        <dbReference type="EMBL" id="MEN5379467.1"/>
    </source>
</evidence>
<sequence>MKKICLMAIIAFIVATFTVHAQDNTVLWKISGNGLKKDSYLLGTMHIMCEDDYILKDKIKNLIPQVDVVTFEVNLASEENKALIPEMMKPDTSFLKGLSQGELLKIDSILISQGLSVKMLEMMSHAVFVSVLSLKSMNCSDPRNVKTMEADIQTLAASANKKIDDLETLKFQIDMLNSMFKASDLLKYLEKIDEMPAVSNKMVTAYKAENLKDLETVIYDSSYMSKEEQADFLTKRNNNWINKMPAKMTQSSHLFAVGAGHLVGNEGLLKLLTAKGYKLTPIL</sequence>
<dbReference type="PANTHER" id="PTHR40590:SF1">
    <property type="entry name" value="CYTOPLASMIC PROTEIN"/>
    <property type="match status" value="1"/>
</dbReference>
<proteinExistence type="predicted"/>